<reference evidence="4" key="1">
    <citation type="journal article" date="2022" name="IScience">
        <title>Evolution of zygomycete secretomes and the origins of terrestrial fungal ecologies.</title>
        <authorList>
            <person name="Chang Y."/>
            <person name="Wang Y."/>
            <person name="Mondo S."/>
            <person name="Ahrendt S."/>
            <person name="Andreopoulos W."/>
            <person name="Barry K."/>
            <person name="Beard J."/>
            <person name="Benny G.L."/>
            <person name="Blankenship S."/>
            <person name="Bonito G."/>
            <person name="Cuomo C."/>
            <person name="Desiro A."/>
            <person name="Gervers K.A."/>
            <person name="Hundley H."/>
            <person name="Kuo A."/>
            <person name="LaButti K."/>
            <person name="Lang B.F."/>
            <person name="Lipzen A."/>
            <person name="O'Donnell K."/>
            <person name="Pangilinan J."/>
            <person name="Reynolds N."/>
            <person name="Sandor L."/>
            <person name="Smith M.E."/>
            <person name="Tsang A."/>
            <person name="Grigoriev I.V."/>
            <person name="Stajich J.E."/>
            <person name="Spatafora J.W."/>
        </authorList>
    </citation>
    <scope>NUCLEOTIDE SEQUENCE</scope>
    <source>
        <strain evidence="4">RSA 2281</strain>
    </source>
</reference>
<evidence type="ECO:0000313" key="5">
    <source>
        <dbReference type="Proteomes" id="UP001209540"/>
    </source>
</evidence>
<organism evidence="4 5">
    <name type="scientific">Phascolomyces articulosus</name>
    <dbReference type="NCBI Taxonomy" id="60185"/>
    <lineage>
        <taxon>Eukaryota</taxon>
        <taxon>Fungi</taxon>
        <taxon>Fungi incertae sedis</taxon>
        <taxon>Mucoromycota</taxon>
        <taxon>Mucoromycotina</taxon>
        <taxon>Mucoromycetes</taxon>
        <taxon>Mucorales</taxon>
        <taxon>Lichtheimiaceae</taxon>
        <taxon>Phascolomyces</taxon>
    </lineage>
</organism>
<sequence>MIHRYLAVVIGFLLTVMPLASNAWRVESRCFLCNSNYYYRARDSIYFSFSGVPSNITGFDIYLAYGSRYNWEATDTLGTNADPNDLYFTYMPGDVITSSSYYFIVDSRGWETRATVGPLDVLSYTAVDPYATTTTTTTTTTYRYDYTTSSYTYRSTPTDSSYDDQRDEYMSQLHALYIGRIVGSVVGSVVGVAILIGVFFYMRRRNKRRMAAQEQQQQGELPPPPPMMMAHHDGSSGAPGTPPMTHMMAMPVPAHEQPQEPPNPGYYYAVLTPPPQSASTPYTGSDSHLSMPVPPAHEQQRGSYSPEGSNISTQPLHFDNNNQNNSSSQIPYPPQSHQ</sequence>
<keyword evidence="2" id="KW-0812">Transmembrane</keyword>
<accession>A0AAD5JP12</accession>
<feature type="signal peptide" evidence="3">
    <location>
        <begin position="1"/>
        <end position="23"/>
    </location>
</feature>
<feature type="region of interest" description="Disordered" evidence="1">
    <location>
        <begin position="210"/>
        <end position="338"/>
    </location>
</feature>
<feature type="chain" id="PRO_5042101989" evidence="3">
    <location>
        <begin position="24"/>
        <end position="338"/>
    </location>
</feature>
<keyword evidence="3" id="KW-0732">Signal</keyword>
<feature type="compositionally biased region" description="Polar residues" evidence="1">
    <location>
        <begin position="277"/>
        <end position="288"/>
    </location>
</feature>
<keyword evidence="5" id="KW-1185">Reference proteome</keyword>
<keyword evidence="2" id="KW-1133">Transmembrane helix</keyword>
<feature type="compositionally biased region" description="Polar residues" evidence="1">
    <location>
        <begin position="301"/>
        <end position="315"/>
    </location>
</feature>
<dbReference type="Proteomes" id="UP001209540">
    <property type="component" value="Unassembled WGS sequence"/>
</dbReference>
<gene>
    <name evidence="4" type="ORF">BDA99DRAFT_525806</name>
</gene>
<reference evidence="4" key="2">
    <citation type="submission" date="2023-02" db="EMBL/GenBank/DDBJ databases">
        <authorList>
            <consortium name="DOE Joint Genome Institute"/>
            <person name="Mondo S.J."/>
            <person name="Chang Y."/>
            <person name="Wang Y."/>
            <person name="Ahrendt S."/>
            <person name="Andreopoulos W."/>
            <person name="Barry K."/>
            <person name="Beard J."/>
            <person name="Benny G.L."/>
            <person name="Blankenship S."/>
            <person name="Bonito G."/>
            <person name="Cuomo C."/>
            <person name="Desiro A."/>
            <person name="Gervers K.A."/>
            <person name="Hundley H."/>
            <person name="Kuo A."/>
            <person name="LaButti K."/>
            <person name="Lang B.F."/>
            <person name="Lipzen A."/>
            <person name="O'Donnell K."/>
            <person name="Pangilinan J."/>
            <person name="Reynolds N."/>
            <person name="Sandor L."/>
            <person name="Smith M.W."/>
            <person name="Tsang A."/>
            <person name="Grigoriev I.V."/>
            <person name="Stajich J.E."/>
            <person name="Spatafora J.W."/>
        </authorList>
    </citation>
    <scope>NUCLEOTIDE SEQUENCE</scope>
    <source>
        <strain evidence="4">RSA 2281</strain>
    </source>
</reference>
<proteinExistence type="predicted"/>
<protein>
    <submittedName>
        <fullName evidence="4">Uncharacterized protein</fullName>
    </submittedName>
</protein>
<keyword evidence="2" id="KW-0472">Membrane</keyword>
<evidence type="ECO:0000256" key="1">
    <source>
        <dbReference type="SAM" id="MobiDB-lite"/>
    </source>
</evidence>
<feature type="compositionally biased region" description="Low complexity" evidence="1">
    <location>
        <begin position="320"/>
        <end position="329"/>
    </location>
</feature>
<dbReference type="EMBL" id="JAIXMP010000041">
    <property type="protein sequence ID" value="KAI9247703.1"/>
    <property type="molecule type" value="Genomic_DNA"/>
</dbReference>
<feature type="transmembrane region" description="Helical" evidence="2">
    <location>
        <begin position="177"/>
        <end position="201"/>
    </location>
</feature>
<dbReference type="AlphaFoldDB" id="A0AAD5JP12"/>
<evidence type="ECO:0000256" key="3">
    <source>
        <dbReference type="SAM" id="SignalP"/>
    </source>
</evidence>
<comment type="caution">
    <text evidence="4">The sequence shown here is derived from an EMBL/GenBank/DDBJ whole genome shotgun (WGS) entry which is preliminary data.</text>
</comment>
<name>A0AAD5JP12_9FUNG</name>
<evidence type="ECO:0000313" key="4">
    <source>
        <dbReference type="EMBL" id="KAI9247703.1"/>
    </source>
</evidence>
<evidence type="ECO:0000256" key="2">
    <source>
        <dbReference type="SAM" id="Phobius"/>
    </source>
</evidence>